<dbReference type="AlphaFoldDB" id="A0A7I7K0I8"/>
<proteinExistence type="predicted"/>
<keyword evidence="3" id="KW-1185">Reference proteome</keyword>
<feature type="transmembrane region" description="Helical" evidence="1">
    <location>
        <begin position="24"/>
        <end position="43"/>
    </location>
</feature>
<dbReference type="KEGG" id="mdu:MDUV_25400"/>
<keyword evidence="1" id="KW-1133">Transmembrane helix</keyword>
<evidence type="ECO:0000256" key="1">
    <source>
        <dbReference type="SAM" id="Phobius"/>
    </source>
</evidence>
<evidence type="ECO:0000313" key="2">
    <source>
        <dbReference type="EMBL" id="BBX17680.1"/>
    </source>
</evidence>
<protein>
    <recommendedName>
        <fullName evidence="4">DUF4386 domain-containing protein</fullName>
    </recommendedName>
</protein>
<sequence>MSSPSSPPGESRPPTLRVLTTPRAAAAAGILFALLFATVIVLVRAAIPDGSAGSIDWAIDRRHAISTAGVLMPFAGICFLWFIAVVRDSFKAVEDRFFVTVFLSSGLLFVAMMFVSMAVAKGLVSADSAASPLGSDTRLFGETMVLTTCKTYATRMAAVFMISLATIWLRTGLMPRWLVILTYLTAVGELAAGDLSIWVAMTFPVWVVVVSVLLLTRAGVFEHVRRHAHG</sequence>
<feature type="transmembrane region" description="Helical" evidence="1">
    <location>
        <begin position="64"/>
        <end position="85"/>
    </location>
</feature>
<reference evidence="2 3" key="1">
    <citation type="journal article" date="2019" name="Emerg. Microbes Infect.">
        <title>Comprehensive subspecies identification of 175 nontuberculous mycobacteria species based on 7547 genomic profiles.</title>
        <authorList>
            <person name="Matsumoto Y."/>
            <person name="Kinjo T."/>
            <person name="Motooka D."/>
            <person name="Nabeya D."/>
            <person name="Jung N."/>
            <person name="Uechi K."/>
            <person name="Horii T."/>
            <person name="Iida T."/>
            <person name="Fujita J."/>
            <person name="Nakamura S."/>
        </authorList>
    </citation>
    <scope>NUCLEOTIDE SEQUENCE [LARGE SCALE GENOMIC DNA]</scope>
    <source>
        <strain evidence="2 3">JCM 6396</strain>
    </source>
</reference>
<dbReference type="EMBL" id="AP022563">
    <property type="protein sequence ID" value="BBX17680.1"/>
    <property type="molecule type" value="Genomic_DNA"/>
</dbReference>
<feature type="transmembrane region" description="Helical" evidence="1">
    <location>
        <begin position="97"/>
        <end position="120"/>
    </location>
</feature>
<evidence type="ECO:0008006" key="4">
    <source>
        <dbReference type="Google" id="ProtNLM"/>
    </source>
</evidence>
<dbReference type="RefSeq" id="WP_179964302.1">
    <property type="nucleotide sequence ID" value="NZ_AP022563.1"/>
</dbReference>
<name>A0A7I7K0I8_9MYCO</name>
<keyword evidence="1" id="KW-0812">Transmembrane</keyword>
<keyword evidence="1" id="KW-0472">Membrane</keyword>
<feature type="transmembrane region" description="Helical" evidence="1">
    <location>
        <begin position="156"/>
        <end position="175"/>
    </location>
</feature>
<gene>
    <name evidence="2" type="ORF">MDUV_25400</name>
</gene>
<dbReference type="Proteomes" id="UP000467006">
    <property type="component" value="Chromosome"/>
</dbReference>
<evidence type="ECO:0000313" key="3">
    <source>
        <dbReference type="Proteomes" id="UP000467006"/>
    </source>
</evidence>
<feature type="transmembrane region" description="Helical" evidence="1">
    <location>
        <begin position="195"/>
        <end position="216"/>
    </location>
</feature>
<accession>A0A7I7K0I8</accession>
<organism evidence="2 3">
    <name type="scientific">Mycolicibacterium duvalii</name>
    <dbReference type="NCBI Taxonomy" id="39688"/>
    <lineage>
        <taxon>Bacteria</taxon>
        <taxon>Bacillati</taxon>
        <taxon>Actinomycetota</taxon>
        <taxon>Actinomycetes</taxon>
        <taxon>Mycobacteriales</taxon>
        <taxon>Mycobacteriaceae</taxon>
        <taxon>Mycolicibacterium</taxon>
    </lineage>
</organism>